<reference evidence="2 3" key="1">
    <citation type="submission" date="2021-02" db="EMBL/GenBank/DDBJ databases">
        <title>Whole genome sequencing of Streptomyces actuosus VRA1.</title>
        <authorList>
            <person name="Sen G."/>
            <person name="Sen A."/>
        </authorList>
    </citation>
    <scope>NUCLEOTIDE SEQUENCE [LARGE SCALE GENOMIC DNA]</scope>
    <source>
        <strain evidence="2 3">VRA1</strain>
    </source>
</reference>
<comment type="caution">
    <text evidence="2">The sequence shown here is derived from an EMBL/GenBank/DDBJ whole genome shotgun (WGS) entry which is preliminary data.</text>
</comment>
<keyword evidence="1" id="KW-1133">Transmembrane helix</keyword>
<feature type="transmembrane region" description="Helical" evidence="1">
    <location>
        <begin position="399"/>
        <end position="417"/>
    </location>
</feature>
<feature type="transmembrane region" description="Helical" evidence="1">
    <location>
        <begin position="314"/>
        <end position="332"/>
    </location>
</feature>
<feature type="transmembrane region" description="Helical" evidence="1">
    <location>
        <begin position="538"/>
        <end position="556"/>
    </location>
</feature>
<feature type="transmembrane region" description="Helical" evidence="1">
    <location>
        <begin position="235"/>
        <end position="255"/>
    </location>
</feature>
<dbReference type="Proteomes" id="UP000788262">
    <property type="component" value="Unassembled WGS sequence"/>
</dbReference>
<sequence length="799" mass="79848">MTYFPPPPEELRLIDAELLQLDARRAHLLARRAWLLGVLRAVPPAPGPPPAPAPPGPEAAAPRVQNVLLLLGGVLLTVAAIAFTVVGWGSLGIAGRSLVLGGVTTAVLAAPVPLRSRGLGSTAESVAGLGLALTVLDAYALHRVSFAQTDGTAYAAVAAAVLAAGWAAYGLLPPAGGLRLPLPAALAAAQLPLLLWAVAADAGTYGVATAVLVTAGADTAAALRASAPAVRVTAALGACGLGAWGALTAAWLSWTAPGPGAAARAAALLLLAAGIAVAAARWTVSEEHVAGLAATAGLLAVAAVGGTARSALPAVWTVPAYLACGIALSAAVRQGRLPQPARRGAAVASGAVQGLAVLSAVPLVGVALLGPAGWVPRIWSGAPDGAREAVTAGLVWPPYAQTVPLVTAAVAAVLLFADRRRPGTATRSRAVAGALVLGWASVLVLPPVLDVPYAADLAVLGALTAGLLAAAASMRPSPAEPQGGAAVAAVVPAVVTSVPLVLTSLASRPATLAVLATVTVVLAAAARRPHLSPVTAPAALACGTGLACATGAAAGWEPQYTALLVLVVPAVAALFAAPTAQARTRVPVEAAGAGAALLAVGLSARDASMLSLVLTLCAVIVSATAVRTDRRPLGHAAAALFVLAAWVRLAAWDVTTPEAYTLPAAVPALAVGVLRRRRDPRTSSWTAYGPGLAVAFLPSLAAAWADPHWLRPLLLGAAALAVTLLGARHRLRAPLALGGTVLVLDALHELAPYLVQIVGALPRWVPPALAGLLLLAVGATYERRLRDMRRVREVLGRMD</sequence>
<organism evidence="2 3">
    <name type="scientific">Streptomyces actuosus</name>
    <dbReference type="NCBI Taxonomy" id="1885"/>
    <lineage>
        <taxon>Bacteria</taxon>
        <taxon>Bacillati</taxon>
        <taxon>Actinomycetota</taxon>
        <taxon>Actinomycetes</taxon>
        <taxon>Kitasatosporales</taxon>
        <taxon>Streptomycetaceae</taxon>
        <taxon>Streptomyces</taxon>
    </lineage>
</organism>
<feature type="transmembrane region" description="Helical" evidence="1">
    <location>
        <begin position="152"/>
        <end position="172"/>
    </location>
</feature>
<feature type="transmembrane region" description="Helical" evidence="1">
    <location>
        <begin position="67"/>
        <end position="88"/>
    </location>
</feature>
<keyword evidence="3" id="KW-1185">Reference proteome</keyword>
<feature type="transmembrane region" description="Helical" evidence="1">
    <location>
        <begin position="686"/>
        <end position="704"/>
    </location>
</feature>
<evidence type="ECO:0008006" key="4">
    <source>
        <dbReference type="Google" id="ProtNLM"/>
    </source>
</evidence>
<evidence type="ECO:0000313" key="2">
    <source>
        <dbReference type="EMBL" id="MBN0045520.1"/>
    </source>
</evidence>
<evidence type="ECO:0000256" key="1">
    <source>
        <dbReference type="SAM" id="Phobius"/>
    </source>
</evidence>
<keyword evidence="1" id="KW-0472">Membrane</keyword>
<keyword evidence="1" id="KW-0812">Transmembrane</keyword>
<feature type="transmembrane region" description="Helical" evidence="1">
    <location>
        <begin position="562"/>
        <end position="579"/>
    </location>
</feature>
<feature type="transmembrane region" description="Helical" evidence="1">
    <location>
        <begin position="657"/>
        <end position="674"/>
    </location>
</feature>
<feature type="transmembrane region" description="Helical" evidence="1">
    <location>
        <begin position="344"/>
        <end position="369"/>
    </location>
</feature>
<feature type="transmembrane region" description="Helical" evidence="1">
    <location>
        <begin position="484"/>
        <end position="502"/>
    </location>
</feature>
<feature type="transmembrane region" description="Helical" evidence="1">
    <location>
        <begin position="764"/>
        <end position="781"/>
    </location>
</feature>
<feature type="transmembrane region" description="Helical" evidence="1">
    <location>
        <begin position="633"/>
        <end position="651"/>
    </location>
</feature>
<feature type="transmembrane region" description="Helical" evidence="1">
    <location>
        <begin position="289"/>
        <end position="308"/>
    </location>
</feature>
<dbReference type="RefSeq" id="WP_205383718.1">
    <property type="nucleotide sequence ID" value="NZ_JAFFZS010000010.1"/>
</dbReference>
<feature type="transmembrane region" description="Helical" evidence="1">
    <location>
        <begin position="734"/>
        <end position="758"/>
    </location>
</feature>
<evidence type="ECO:0000313" key="3">
    <source>
        <dbReference type="Proteomes" id="UP000788262"/>
    </source>
</evidence>
<gene>
    <name evidence="2" type="ORF">JS756_15675</name>
</gene>
<feature type="transmembrane region" description="Helical" evidence="1">
    <location>
        <begin position="261"/>
        <end position="282"/>
    </location>
</feature>
<dbReference type="InterPro" id="IPR058062">
    <property type="entry name" value="SCO7613_C"/>
</dbReference>
<feature type="transmembrane region" description="Helical" evidence="1">
    <location>
        <begin position="429"/>
        <end position="447"/>
    </location>
</feature>
<dbReference type="NCBIfam" id="NF047321">
    <property type="entry name" value="SCO7613_CTERM"/>
    <property type="match status" value="1"/>
</dbReference>
<feature type="transmembrane region" description="Helical" evidence="1">
    <location>
        <begin position="710"/>
        <end position="727"/>
    </location>
</feature>
<dbReference type="EMBL" id="JAFFZS010000010">
    <property type="protein sequence ID" value="MBN0045520.1"/>
    <property type="molecule type" value="Genomic_DNA"/>
</dbReference>
<name>A0ABS2VQX1_STRAS</name>
<feature type="transmembrane region" description="Helical" evidence="1">
    <location>
        <begin position="609"/>
        <end position="626"/>
    </location>
</feature>
<protein>
    <recommendedName>
        <fullName evidence="4">Integral membrane protein</fullName>
    </recommendedName>
</protein>
<feature type="transmembrane region" description="Helical" evidence="1">
    <location>
        <begin position="453"/>
        <end position="472"/>
    </location>
</feature>
<proteinExistence type="predicted"/>
<accession>A0ABS2VQX1</accession>